<feature type="domain" description="Fe/B12 periplasmic-binding" evidence="2">
    <location>
        <begin position="6"/>
        <end position="263"/>
    </location>
</feature>
<evidence type="ECO:0000256" key="1">
    <source>
        <dbReference type="ARBA" id="ARBA00022729"/>
    </source>
</evidence>
<sequence>MTKSLRIVSLVPSLTESLCDLGLQKYIVGCTNYCISPKSLRKTSTAIGGTKDPNIQKIISLKPTHIVINEEENTSQIRKEIYENEHFKNCQIIDSFPKTGADSIALVKELGNIFECQSIVEPWAKETEELLLKCKSEENNIIECIYFIWRNPWMVAGDKTYISEMLKLVGFQNLILTSNELNKRYPILNETDPILKTCKILFFSTEPYPFKKRHIDDFLQKANLVNVHYLIADGQNLSWYGTRTLNALSYLISLKQQASRLLL</sequence>
<dbReference type="AlphaFoldDB" id="A0A6N6VRE0"/>
<dbReference type="SUPFAM" id="SSF53807">
    <property type="entry name" value="Helical backbone' metal receptor"/>
    <property type="match status" value="1"/>
</dbReference>
<comment type="caution">
    <text evidence="3">The sequence shown here is derived from an EMBL/GenBank/DDBJ whole genome shotgun (WGS) entry which is preliminary data.</text>
</comment>
<gene>
    <name evidence="3" type="ORF">GCL60_10640</name>
</gene>
<dbReference type="PANTHER" id="PTHR30535:SF34">
    <property type="entry name" value="MOLYBDATE-BINDING PROTEIN MOLA"/>
    <property type="match status" value="1"/>
</dbReference>
<dbReference type="Pfam" id="PF01497">
    <property type="entry name" value="Peripla_BP_2"/>
    <property type="match status" value="1"/>
</dbReference>
<dbReference type="EMBL" id="WFLM01000004">
    <property type="protein sequence ID" value="KAB8037623.1"/>
    <property type="molecule type" value="Genomic_DNA"/>
</dbReference>
<name>A0A6N6VRE0_9BACT</name>
<dbReference type="InterPro" id="IPR054828">
    <property type="entry name" value="Vit_B12_bind_prot"/>
</dbReference>
<proteinExistence type="predicted"/>
<reference evidence="3 4" key="1">
    <citation type="submission" date="2019-10" db="EMBL/GenBank/DDBJ databases">
        <title>New species of Slilvanegrellaceae.</title>
        <authorList>
            <person name="Pitt A."/>
            <person name="Hahn M.W."/>
        </authorList>
    </citation>
    <scope>NUCLEOTIDE SEQUENCE [LARGE SCALE GENOMIC DNA]</scope>
    <source>
        <strain evidence="3 4">SP-Ram-0.45-NSY-1</strain>
    </source>
</reference>
<evidence type="ECO:0000259" key="2">
    <source>
        <dbReference type="PROSITE" id="PS50983"/>
    </source>
</evidence>
<dbReference type="RefSeq" id="WP_153420698.1">
    <property type="nucleotide sequence ID" value="NZ_WFLM01000004.1"/>
</dbReference>
<protein>
    <submittedName>
        <fullName evidence="3">ABC transporter substrate-binding protein</fullName>
    </submittedName>
</protein>
<dbReference type="Proteomes" id="UP000437748">
    <property type="component" value="Unassembled WGS sequence"/>
</dbReference>
<dbReference type="InterPro" id="IPR050902">
    <property type="entry name" value="ABC_Transporter_SBP"/>
</dbReference>
<keyword evidence="4" id="KW-1185">Reference proteome</keyword>
<evidence type="ECO:0000313" key="4">
    <source>
        <dbReference type="Proteomes" id="UP000437748"/>
    </source>
</evidence>
<organism evidence="3 4">
    <name type="scientific">Silvanigrella paludirubra</name>
    <dbReference type="NCBI Taxonomy" id="2499159"/>
    <lineage>
        <taxon>Bacteria</taxon>
        <taxon>Pseudomonadati</taxon>
        <taxon>Bdellovibrionota</taxon>
        <taxon>Oligoflexia</taxon>
        <taxon>Silvanigrellales</taxon>
        <taxon>Silvanigrellaceae</taxon>
        <taxon>Silvanigrella</taxon>
    </lineage>
</organism>
<dbReference type="PANTHER" id="PTHR30535">
    <property type="entry name" value="VITAMIN B12-BINDING PROTEIN"/>
    <property type="match status" value="1"/>
</dbReference>
<evidence type="ECO:0000313" key="3">
    <source>
        <dbReference type="EMBL" id="KAB8037623.1"/>
    </source>
</evidence>
<dbReference type="OrthoDB" id="5290730at2"/>
<keyword evidence="1" id="KW-0732">Signal</keyword>
<dbReference type="PROSITE" id="PS50983">
    <property type="entry name" value="FE_B12_PBP"/>
    <property type="match status" value="1"/>
</dbReference>
<dbReference type="InterPro" id="IPR002491">
    <property type="entry name" value="ABC_transptr_periplasmic_BD"/>
</dbReference>
<accession>A0A6N6VRE0</accession>
<dbReference type="NCBIfam" id="NF038402">
    <property type="entry name" value="TroA_like"/>
    <property type="match status" value="1"/>
</dbReference>
<dbReference type="Gene3D" id="3.40.50.1980">
    <property type="entry name" value="Nitrogenase molybdenum iron protein domain"/>
    <property type="match status" value="2"/>
</dbReference>